<dbReference type="InterPro" id="IPR016024">
    <property type="entry name" value="ARM-type_fold"/>
</dbReference>
<dbReference type="Proteomes" id="UP000317691">
    <property type="component" value="Unassembled WGS sequence"/>
</dbReference>
<dbReference type="InterPro" id="IPR004155">
    <property type="entry name" value="PBS_lyase_HEAT"/>
</dbReference>
<name>A0A538TRM7_UNCEI</name>
<dbReference type="Pfam" id="PF13646">
    <property type="entry name" value="HEAT_2"/>
    <property type="match status" value="1"/>
</dbReference>
<feature type="region of interest" description="Disordered" evidence="1">
    <location>
        <begin position="1"/>
        <end position="24"/>
    </location>
</feature>
<dbReference type="SUPFAM" id="SSF48371">
    <property type="entry name" value="ARM repeat"/>
    <property type="match status" value="1"/>
</dbReference>
<evidence type="ECO:0000313" key="3">
    <source>
        <dbReference type="Proteomes" id="UP000317691"/>
    </source>
</evidence>
<evidence type="ECO:0008006" key="4">
    <source>
        <dbReference type="Google" id="ProtNLM"/>
    </source>
</evidence>
<accession>A0A538TRM7</accession>
<reference evidence="2 3" key="1">
    <citation type="journal article" date="2019" name="Nat. Microbiol.">
        <title>Mediterranean grassland soil C-N compound turnover is dependent on rainfall and depth, and is mediated by genomically divergent microorganisms.</title>
        <authorList>
            <person name="Diamond S."/>
            <person name="Andeer P.F."/>
            <person name="Li Z."/>
            <person name="Crits-Christoph A."/>
            <person name="Burstein D."/>
            <person name="Anantharaman K."/>
            <person name="Lane K.R."/>
            <person name="Thomas B.C."/>
            <person name="Pan C."/>
            <person name="Northen T.R."/>
            <person name="Banfield J.F."/>
        </authorList>
    </citation>
    <scope>NUCLEOTIDE SEQUENCE [LARGE SCALE GENOMIC DNA]</scope>
    <source>
        <strain evidence="2">WS_9</strain>
    </source>
</reference>
<gene>
    <name evidence="2" type="ORF">E6K79_02670</name>
</gene>
<sequence length="609" mass="67823">MYRADPYRDMDQSAPPNQTGPKVTPERLRDQLLAADLDMVSAWAEALVRTVETYRLPTREEMVLQRLADDLGLRTQACLRQLGDLTIAVGESHFSYTGHVVYHTATEKESIPAALYYAGVQQLTLRQGVDSGELRALVNVLRSASDEGEQCSDDAVTLLWDQCFERIEYTCVSAAELELRERSESPASGAASGDHGIPWPLGTDDDPDRGTAERALPTGRSDDWAFRTGDTPDRREYPENRFALTDVEAENIRMVARIEEVNSPQDQLLEIFSMILHAEESPVEYLEMASTMIHLLEYEIEAGNVERARDLLEQFRAIPSSKAASQGEFQAATDQVIQKIARPDLMVRFAAALRSRADINLPDLTKFFVLLGTAAAPTLCDLLGEAQDRRTRRALCEALAILCRSNVDVLIQRLWDPRWFVVRNLLFVLGRIGHQGVERALGEALYHQDVRVRREAVRALSGIDSAVSRAYLNSALRDPDRSVRILVAQTVVKRVDERAAQVLWSVIESPEFAGRDAEERTSFFMAFGRAGSDAMVPRLEKILTRGGLFRSGPEGGRGEAAMALAWIGTPAAFAILNREVTSVRQEVRRAVEQALEALRKASEMRKPAG</sequence>
<evidence type="ECO:0000313" key="2">
    <source>
        <dbReference type="EMBL" id="TMQ66274.1"/>
    </source>
</evidence>
<dbReference type="InterPro" id="IPR011989">
    <property type="entry name" value="ARM-like"/>
</dbReference>
<organism evidence="2 3">
    <name type="scientific">Eiseniibacteriota bacterium</name>
    <dbReference type="NCBI Taxonomy" id="2212470"/>
    <lineage>
        <taxon>Bacteria</taxon>
        <taxon>Candidatus Eiseniibacteriota</taxon>
    </lineage>
</organism>
<dbReference type="AlphaFoldDB" id="A0A538TRM7"/>
<feature type="compositionally biased region" description="Basic and acidic residues" evidence="1">
    <location>
        <begin position="220"/>
        <end position="236"/>
    </location>
</feature>
<feature type="region of interest" description="Disordered" evidence="1">
    <location>
        <begin position="182"/>
        <end position="236"/>
    </location>
</feature>
<proteinExistence type="predicted"/>
<dbReference type="EMBL" id="VBOZ01000009">
    <property type="protein sequence ID" value="TMQ66274.1"/>
    <property type="molecule type" value="Genomic_DNA"/>
</dbReference>
<evidence type="ECO:0000256" key="1">
    <source>
        <dbReference type="SAM" id="MobiDB-lite"/>
    </source>
</evidence>
<dbReference type="SMART" id="SM00567">
    <property type="entry name" value="EZ_HEAT"/>
    <property type="match status" value="4"/>
</dbReference>
<dbReference type="Gene3D" id="1.25.10.10">
    <property type="entry name" value="Leucine-rich Repeat Variant"/>
    <property type="match status" value="1"/>
</dbReference>
<protein>
    <recommendedName>
        <fullName evidence="4">HEAT repeat domain-containing protein</fullName>
    </recommendedName>
</protein>
<comment type="caution">
    <text evidence="2">The sequence shown here is derived from an EMBL/GenBank/DDBJ whole genome shotgun (WGS) entry which is preliminary data.</text>
</comment>
<feature type="compositionally biased region" description="Basic and acidic residues" evidence="1">
    <location>
        <begin position="1"/>
        <end position="11"/>
    </location>
</feature>